<dbReference type="GO" id="GO:0008745">
    <property type="term" value="F:N-acetylmuramoyl-L-alanine amidase activity"/>
    <property type="evidence" value="ECO:0007669"/>
    <property type="project" value="InterPro"/>
</dbReference>
<keyword evidence="5" id="KW-1185">Reference proteome</keyword>
<dbReference type="Proteomes" id="UP000192660">
    <property type="component" value="Unassembled WGS sequence"/>
</dbReference>
<dbReference type="PANTHER" id="PTHR30404:SF0">
    <property type="entry name" value="N-ACETYLMURAMOYL-L-ALANINE AMIDASE AMIC"/>
    <property type="match status" value="1"/>
</dbReference>
<accession>A0A1W1W944</accession>
<dbReference type="SUPFAM" id="SSF53187">
    <property type="entry name" value="Zn-dependent exopeptidases"/>
    <property type="match status" value="1"/>
</dbReference>
<dbReference type="OrthoDB" id="9806267at2"/>
<dbReference type="GO" id="GO:0009253">
    <property type="term" value="P:peptidoglycan catabolic process"/>
    <property type="evidence" value="ECO:0007669"/>
    <property type="project" value="InterPro"/>
</dbReference>
<evidence type="ECO:0000256" key="2">
    <source>
        <dbReference type="SAM" id="SignalP"/>
    </source>
</evidence>
<evidence type="ECO:0000256" key="1">
    <source>
        <dbReference type="ARBA" id="ARBA00022801"/>
    </source>
</evidence>
<evidence type="ECO:0000313" key="5">
    <source>
        <dbReference type="Proteomes" id="UP000192660"/>
    </source>
</evidence>
<reference evidence="5" key="1">
    <citation type="submission" date="2017-04" db="EMBL/GenBank/DDBJ databases">
        <authorList>
            <person name="Varghese N."/>
            <person name="Submissions S."/>
        </authorList>
    </citation>
    <scope>NUCLEOTIDE SEQUENCE [LARGE SCALE GENOMIC DNA]</scope>
    <source>
        <strain evidence="5">DSM 9293</strain>
    </source>
</reference>
<keyword evidence="2" id="KW-0732">Signal</keyword>
<sequence>MTNRLKRRLFYGLQLACFAACSSLLLGMGNLHAALAPANGIEGALLRGRTIVIDPGHGGYDPGARGRMAREDEINLAIALDLRKWFEDAGARVLMTWEKPGQIPPSRKYRVQQRVIWINRTGGNALIDIHCNSAGSRWRGPQTFYWDGKGSYYLAHDVQEELQFFTHTNRPVTRIDQYVLRYAKMPAINVEVGFISNPQEEKLLMNPQYQRQIAWYIFLGTERWFLKGHWPETLLQTPPPTHLLVRD</sequence>
<proteinExistence type="predicted"/>
<evidence type="ECO:0000259" key="3">
    <source>
        <dbReference type="SMART" id="SM00646"/>
    </source>
</evidence>
<evidence type="ECO:0000313" key="4">
    <source>
        <dbReference type="EMBL" id="SMC02806.1"/>
    </source>
</evidence>
<gene>
    <name evidence="4" type="ORF">SAMN00768000_0771</name>
</gene>
<dbReference type="PANTHER" id="PTHR30404">
    <property type="entry name" value="N-ACETYLMURAMOYL-L-ALANINE AMIDASE"/>
    <property type="match status" value="1"/>
</dbReference>
<dbReference type="InterPro" id="IPR050695">
    <property type="entry name" value="N-acetylmuramoyl_amidase_3"/>
</dbReference>
<organism evidence="4 5">
    <name type="scientific">Sulfobacillus thermosulfidooxidans (strain DSM 9293 / VKM B-1269 / AT-1)</name>
    <dbReference type="NCBI Taxonomy" id="929705"/>
    <lineage>
        <taxon>Bacteria</taxon>
        <taxon>Bacillati</taxon>
        <taxon>Bacillota</taxon>
        <taxon>Clostridia</taxon>
        <taxon>Eubacteriales</taxon>
        <taxon>Clostridiales Family XVII. Incertae Sedis</taxon>
        <taxon>Sulfobacillus</taxon>
    </lineage>
</organism>
<dbReference type="InterPro" id="IPR002508">
    <property type="entry name" value="MurNAc-LAA_cat"/>
</dbReference>
<feature type="signal peptide" evidence="2">
    <location>
        <begin position="1"/>
        <end position="33"/>
    </location>
</feature>
<keyword evidence="1" id="KW-0378">Hydrolase</keyword>
<feature type="chain" id="PRO_5010748175" evidence="2">
    <location>
        <begin position="34"/>
        <end position="247"/>
    </location>
</feature>
<dbReference type="GO" id="GO:0030288">
    <property type="term" value="C:outer membrane-bounded periplasmic space"/>
    <property type="evidence" value="ECO:0007669"/>
    <property type="project" value="TreeGrafter"/>
</dbReference>
<dbReference type="AlphaFoldDB" id="A0A1W1W944"/>
<dbReference type="RefSeq" id="WP_028962722.1">
    <property type="nucleotide sequence ID" value="NZ_FWWY01000001.1"/>
</dbReference>
<dbReference type="EMBL" id="FWWY01000001">
    <property type="protein sequence ID" value="SMC02806.1"/>
    <property type="molecule type" value="Genomic_DNA"/>
</dbReference>
<feature type="domain" description="MurNAc-LAA" evidence="3">
    <location>
        <begin position="115"/>
        <end position="222"/>
    </location>
</feature>
<dbReference type="CDD" id="cd02696">
    <property type="entry name" value="MurNAc-LAA"/>
    <property type="match status" value="1"/>
</dbReference>
<name>A0A1W1W944_SULTA</name>
<dbReference type="Gene3D" id="3.40.630.40">
    <property type="entry name" value="Zn-dependent exopeptidases"/>
    <property type="match status" value="1"/>
</dbReference>
<dbReference type="SMART" id="SM00646">
    <property type="entry name" value="Ami_3"/>
    <property type="match status" value="1"/>
</dbReference>
<dbReference type="Pfam" id="PF01520">
    <property type="entry name" value="Amidase_3"/>
    <property type="match status" value="1"/>
</dbReference>
<dbReference type="STRING" id="28034.BFX07_05435"/>
<protein>
    <submittedName>
        <fullName evidence="4">N-acetylmuramoyl-L-alanine amidase</fullName>
    </submittedName>
</protein>